<dbReference type="PROSITE" id="PS50096">
    <property type="entry name" value="IQ"/>
    <property type="match status" value="2"/>
</dbReference>
<dbReference type="Gene3D" id="1.20.5.190">
    <property type="match status" value="1"/>
</dbReference>
<protein>
    <submittedName>
        <fullName evidence="2">Unconventional myosin-Ib-like</fullName>
    </submittedName>
</protein>
<dbReference type="SUPFAM" id="SSF52540">
    <property type="entry name" value="P-loop containing nucleoside triphosphate hydrolases"/>
    <property type="match status" value="1"/>
</dbReference>
<dbReference type="GeneID" id="113430735"/>
<dbReference type="InterPro" id="IPR027417">
    <property type="entry name" value="P-loop_NTPase"/>
</dbReference>
<accession>A0A6J1W0Y2</accession>
<evidence type="ECO:0000313" key="1">
    <source>
        <dbReference type="Proteomes" id="UP000504612"/>
    </source>
</evidence>
<evidence type="ECO:0000313" key="2">
    <source>
        <dbReference type="RefSeq" id="XP_026548936.1"/>
    </source>
</evidence>
<sequence length="83" mass="10071">MRRSQILISAWFRGQRERKKYLKMKMSAILIQAYIRSWKSRKLLRELRQQNCRAQAATTISAYWKGYQVWLENMPRSQHSGHD</sequence>
<proteinExistence type="predicted"/>
<dbReference type="InterPro" id="IPR000048">
    <property type="entry name" value="IQ_motif_EF-hand-BS"/>
</dbReference>
<dbReference type="SMART" id="SM00015">
    <property type="entry name" value="IQ"/>
    <property type="match status" value="3"/>
</dbReference>
<gene>
    <name evidence="2" type="primary">LOC113430735</name>
</gene>
<dbReference type="Proteomes" id="UP000504612">
    <property type="component" value="Unplaced"/>
</dbReference>
<keyword evidence="1" id="KW-1185">Reference proteome</keyword>
<dbReference type="AlphaFoldDB" id="A0A6J1W0Y2"/>
<name>A0A6J1W0Y2_9SAUR</name>
<organism evidence="1 2">
    <name type="scientific">Notechis scutatus</name>
    <name type="common">mainland tiger snake</name>
    <dbReference type="NCBI Taxonomy" id="8663"/>
    <lineage>
        <taxon>Eukaryota</taxon>
        <taxon>Metazoa</taxon>
        <taxon>Chordata</taxon>
        <taxon>Craniata</taxon>
        <taxon>Vertebrata</taxon>
        <taxon>Euteleostomi</taxon>
        <taxon>Lepidosauria</taxon>
        <taxon>Squamata</taxon>
        <taxon>Bifurcata</taxon>
        <taxon>Unidentata</taxon>
        <taxon>Episquamata</taxon>
        <taxon>Toxicofera</taxon>
        <taxon>Serpentes</taxon>
        <taxon>Colubroidea</taxon>
        <taxon>Elapidae</taxon>
        <taxon>Hydrophiinae</taxon>
        <taxon>Notechis</taxon>
    </lineage>
</organism>
<dbReference type="Pfam" id="PF00612">
    <property type="entry name" value="IQ"/>
    <property type="match status" value="3"/>
</dbReference>
<reference evidence="2" key="1">
    <citation type="submission" date="2025-08" db="UniProtKB">
        <authorList>
            <consortium name="RefSeq"/>
        </authorList>
    </citation>
    <scope>IDENTIFICATION</scope>
</reference>
<dbReference type="RefSeq" id="XP_026548936.1">
    <property type="nucleotide sequence ID" value="XM_026693151.1"/>
</dbReference>
<dbReference type="KEGG" id="nss:113430735"/>